<accession>A0A1G4B548</accession>
<proteinExistence type="predicted"/>
<dbReference type="RefSeq" id="XP_022473715.1">
    <property type="nucleotide sequence ID" value="XM_022619791.1"/>
</dbReference>
<sequence>SLSSPSAPPHQLGSLLRGARAYQWLSGPSSTIPSPSTARSTPIQASKPQTAPCTGRHTRGGEQRQWMTLPLRRLSFALFVLSKALSGRKEESIHAKISPSSRHSRLGTGAAPWRKHLRCTRCLPPSSTSGPSTPQAQRPLPDSKQGQHSDVLNDVFCHPASFFCGKGANPWLEPTG</sequence>
<evidence type="ECO:0000313" key="2">
    <source>
        <dbReference type="EMBL" id="OHE96559.1"/>
    </source>
</evidence>
<organism evidence="2 3">
    <name type="scientific">Colletotrichum orchidophilum</name>
    <dbReference type="NCBI Taxonomy" id="1209926"/>
    <lineage>
        <taxon>Eukaryota</taxon>
        <taxon>Fungi</taxon>
        <taxon>Dikarya</taxon>
        <taxon>Ascomycota</taxon>
        <taxon>Pezizomycotina</taxon>
        <taxon>Sordariomycetes</taxon>
        <taxon>Hypocreomycetidae</taxon>
        <taxon>Glomerellales</taxon>
        <taxon>Glomerellaceae</taxon>
        <taxon>Colletotrichum</taxon>
    </lineage>
</organism>
<keyword evidence="3" id="KW-1185">Reference proteome</keyword>
<feature type="non-terminal residue" evidence="2">
    <location>
        <position position="1"/>
    </location>
</feature>
<reference evidence="2 3" key="1">
    <citation type="submission" date="2016-09" db="EMBL/GenBank/DDBJ databases">
        <authorList>
            <person name="Capua I."/>
            <person name="De Benedictis P."/>
            <person name="Joannis T."/>
            <person name="Lombin L.H."/>
            <person name="Cattoli G."/>
        </authorList>
    </citation>
    <scope>NUCLEOTIDE SEQUENCE [LARGE SCALE GENOMIC DNA]</scope>
    <source>
        <strain evidence="2 3">IMI 309357</strain>
    </source>
</reference>
<feature type="region of interest" description="Disordered" evidence="1">
    <location>
        <begin position="90"/>
        <end position="110"/>
    </location>
</feature>
<feature type="region of interest" description="Disordered" evidence="1">
    <location>
        <begin position="26"/>
        <end position="62"/>
    </location>
</feature>
<feature type="compositionally biased region" description="Low complexity" evidence="1">
    <location>
        <begin position="124"/>
        <end position="134"/>
    </location>
</feature>
<feature type="region of interest" description="Disordered" evidence="1">
    <location>
        <begin position="123"/>
        <end position="148"/>
    </location>
</feature>
<dbReference type="AlphaFoldDB" id="A0A1G4B548"/>
<feature type="compositionally biased region" description="Low complexity" evidence="1">
    <location>
        <begin position="26"/>
        <end position="42"/>
    </location>
</feature>
<feature type="compositionally biased region" description="Polar residues" evidence="1">
    <location>
        <begin position="43"/>
        <end position="52"/>
    </location>
</feature>
<dbReference type="EMBL" id="MJBS01000068">
    <property type="protein sequence ID" value="OHE96559.1"/>
    <property type="molecule type" value="Genomic_DNA"/>
</dbReference>
<evidence type="ECO:0000256" key="1">
    <source>
        <dbReference type="SAM" id="MobiDB-lite"/>
    </source>
</evidence>
<gene>
    <name evidence="2" type="ORF">CORC01_08157</name>
</gene>
<protein>
    <submittedName>
        <fullName evidence="2">Uncharacterized protein</fullName>
    </submittedName>
</protein>
<comment type="caution">
    <text evidence="2">The sequence shown here is derived from an EMBL/GenBank/DDBJ whole genome shotgun (WGS) entry which is preliminary data.</text>
</comment>
<name>A0A1G4B548_9PEZI</name>
<dbReference type="GeneID" id="34561301"/>
<dbReference type="Proteomes" id="UP000176998">
    <property type="component" value="Unassembled WGS sequence"/>
</dbReference>
<evidence type="ECO:0000313" key="3">
    <source>
        <dbReference type="Proteomes" id="UP000176998"/>
    </source>
</evidence>